<dbReference type="Proteomes" id="UP000193380">
    <property type="component" value="Unassembled WGS sequence"/>
</dbReference>
<evidence type="ECO:0000313" key="2">
    <source>
        <dbReference type="Proteomes" id="UP000193380"/>
    </source>
</evidence>
<proteinExistence type="predicted"/>
<dbReference type="PaxDb" id="8022-A0A060YX33"/>
<name>A0A060YX33_ONCMY</name>
<accession>A0A060YX33</accession>
<reference evidence="1" key="2">
    <citation type="submission" date="2014-03" db="EMBL/GenBank/DDBJ databases">
        <authorList>
            <person name="Genoscope - CEA"/>
        </authorList>
    </citation>
    <scope>NUCLEOTIDE SEQUENCE</scope>
</reference>
<dbReference type="EMBL" id="FR924291">
    <property type="protein sequence ID" value="CDQ96142.1"/>
    <property type="molecule type" value="Genomic_DNA"/>
</dbReference>
<reference evidence="1" key="1">
    <citation type="journal article" date="2014" name="Nat. Commun.">
        <title>The rainbow trout genome provides novel insights into evolution after whole-genome duplication in vertebrates.</title>
        <authorList>
            <person name="Berthelot C."/>
            <person name="Brunet F."/>
            <person name="Chalopin D."/>
            <person name="Juanchich A."/>
            <person name="Bernard M."/>
            <person name="Noel B."/>
            <person name="Bento P."/>
            <person name="Da Silva C."/>
            <person name="Labadie K."/>
            <person name="Alberti A."/>
            <person name="Aury J.M."/>
            <person name="Louis A."/>
            <person name="Dehais P."/>
            <person name="Bardou P."/>
            <person name="Montfort J."/>
            <person name="Klopp C."/>
            <person name="Cabau C."/>
            <person name="Gaspin C."/>
            <person name="Thorgaard G.H."/>
            <person name="Boussaha M."/>
            <person name="Quillet E."/>
            <person name="Guyomard R."/>
            <person name="Galiana D."/>
            <person name="Bobe J."/>
            <person name="Volff J.N."/>
            <person name="Genet C."/>
            <person name="Wincker P."/>
            <person name="Jaillon O."/>
            <person name="Roest Crollius H."/>
            <person name="Guiguen Y."/>
        </authorList>
    </citation>
    <scope>NUCLEOTIDE SEQUENCE [LARGE SCALE GENOMIC DNA]</scope>
</reference>
<sequence>MYLSLCVSLQTLASTKTLRQIIEEANSLLRMFWRAALHSCEGTLRAPWSETHTPYNAFICMTYRDNGSLFVFVCKSYIKGNCFRVLACYVCEVTDHCLEFVCFSGDFVNTCHVTPGAIREGSHSLLFTGVCRCLKCDGVFFDYLCVSRSCL</sequence>
<evidence type="ECO:0000313" key="1">
    <source>
        <dbReference type="EMBL" id="CDQ96142.1"/>
    </source>
</evidence>
<gene>
    <name evidence="1" type="ORF">GSONMT00053188001</name>
</gene>
<protein>
    <submittedName>
        <fullName evidence="1">Uncharacterized protein</fullName>
    </submittedName>
</protein>
<organism evidence="1 2">
    <name type="scientific">Oncorhynchus mykiss</name>
    <name type="common">Rainbow trout</name>
    <name type="synonym">Salmo gairdneri</name>
    <dbReference type="NCBI Taxonomy" id="8022"/>
    <lineage>
        <taxon>Eukaryota</taxon>
        <taxon>Metazoa</taxon>
        <taxon>Chordata</taxon>
        <taxon>Craniata</taxon>
        <taxon>Vertebrata</taxon>
        <taxon>Euteleostomi</taxon>
        <taxon>Actinopterygii</taxon>
        <taxon>Neopterygii</taxon>
        <taxon>Teleostei</taxon>
        <taxon>Protacanthopterygii</taxon>
        <taxon>Salmoniformes</taxon>
        <taxon>Salmonidae</taxon>
        <taxon>Salmoninae</taxon>
        <taxon>Oncorhynchus</taxon>
    </lineage>
</organism>
<dbReference type="AlphaFoldDB" id="A0A060YX33"/>